<keyword evidence="3" id="KW-0406">Ion transport</keyword>
<keyword evidence="3" id="KW-0407">Ion channel</keyword>
<evidence type="ECO:0000313" key="3">
    <source>
        <dbReference type="EMBL" id="MBD8024716.1"/>
    </source>
</evidence>
<gene>
    <name evidence="3" type="ORF">H9622_14105</name>
</gene>
<organism evidence="3 4">
    <name type="scientific">Microbacterium gallinarum</name>
    <dbReference type="NCBI Taxonomy" id="2762209"/>
    <lineage>
        <taxon>Bacteria</taxon>
        <taxon>Bacillati</taxon>
        <taxon>Actinomycetota</taxon>
        <taxon>Actinomycetes</taxon>
        <taxon>Micrococcales</taxon>
        <taxon>Microbacteriaceae</taxon>
        <taxon>Microbacterium</taxon>
    </lineage>
</organism>
<feature type="domain" description="Potassium channel" evidence="2">
    <location>
        <begin position="92"/>
        <end position="169"/>
    </location>
</feature>
<proteinExistence type="predicted"/>
<dbReference type="Proteomes" id="UP000602532">
    <property type="component" value="Unassembled WGS sequence"/>
</dbReference>
<feature type="transmembrane region" description="Helical" evidence="1">
    <location>
        <begin position="122"/>
        <end position="140"/>
    </location>
</feature>
<feature type="transmembrane region" description="Helical" evidence="1">
    <location>
        <begin position="84"/>
        <end position="102"/>
    </location>
</feature>
<comment type="caution">
    <text evidence="3">The sequence shown here is derived from an EMBL/GenBank/DDBJ whole genome shotgun (WGS) entry which is preliminary data.</text>
</comment>
<name>A0ABR8X749_9MICO</name>
<evidence type="ECO:0000256" key="1">
    <source>
        <dbReference type="SAM" id="Phobius"/>
    </source>
</evidence>
<feature type="transmembrane region" description="Helical" evidence="1">
    <location>
        <begin position="17"/>
        <end position="39"/>
    </location>
</feature>
<sequence>MDEAPIERLTRSQRRKVIAVGLLRALLSATVLVTLYFLVPLDWIDTIPVPAAIVVAAGVLAGVTVWQVLAIIRSADPGVRAIEALAVIAPIYLLLFATMYFLMERNDPGAFTGDLSRMDALYFTVTIFATVGFGDISAVAEVARVVVTVQMILNLIVLGAGVRLLTMVVKYGREPKSSDAGGPAPVADR</sequence>
<keyword evidence="3" id="KW-0813">Transport</keyword>
<evidence type="ECO:0000259" key="2">
    <source>
        <dbReference type="Pfam" id="PF07885"/>
    </source>
</evidence>
<keyword evidence="1" id="KW-1133">Transmembrane helix</keyword>
<dbReference type="RefSeq" id="WP_191767053.1">
    <property type="nucleotide sequence ID" value="NZ_JACSPM010000005.1"/>
</dbReference>
<accession>A0ABR8X749</accession>
<dbReference type="Pfam" id="PF07885">
    <property type="entry name" value="Ion_trans_2"/>
    <property type="match status" value="1"/>
</dbReference>
<dbReference type="SUPFAM" id="SSF81324">
    <property type="entry name" value="Voltage-gated potassium channels"/>
    <property type="match status" value="1"/>
</dbReference>
<dbReference type="EMBL" id="JACSPM010000005">
    <property type="protein sequence ID" value="MBD8024716.1"/>
    <property type="molecule type" value="Genomic_DNA"/>
</dbReference>
<reference evidence="3 4" key="1">
    <citation type="submission" date="2020-08" db="EMBL/GenBank/DDBJ databases">
        <title>A Genomic Blueprint of the Chicken Gut Microbiome.</title>
        <authorList>
            <person name="Gilroy R."/>
            <person name="Ravi A."/>
            <person name="Getino M."/>
            <person name="Pursley I."/>
            <person name="Horton D.L."/>
            <person name="Alikhan N.-F."/>
            <person name="Baker D."/>
            <person name="Gharbi K."/>
            <person name="Hall N."/>
            <person name="Watson M."/>
            <person name="Adriaenssens E.M."/>
            <person name="Foster-Nyarko E."/>
            <person name="Jarju S."/>
            <person name="Secka A."/>
            <person name="Antonio M."/>
            <person name="Oren A."/>
            <person name="Chaudhuri R."/>
            <person name="La Ragione R.M."/>
            <person name="Hildebrand F."/>
            <person name="Pallen M.J."/>
        </authorList>
    </citation>
    <scope>NUCLEOTIDE SEQUENCE [LARGE SCALE GENOMIC DNA]</scope>
    <source>
        <strain evidence="3 4">Sa1CUA4</strain>
    </source>
</reference>
<keyword evidence="1" id="KW-0812">Transmembrane</keyword>
<dbReference type="GO" id="GO:0034220">
    <property type="term" value="P:monoatomic ion transmembrane transport"/>
    <property type="evidence" value="ECO:0007669"/>
    <property type="project" value="UniProtKB-KW"/>
</dbReference>
<protein>
    <submittedName>
        <fullName evidence="3">Two pore domain potassium channel family protein</fullName>
    </submittedName>
</protein>
<feature type="transmembrane region" description="Helical" evidence="1">
    <location>
        <begin position="51"/>
        <end position="72"/>
    </location>
</feature>
<dbReference type="Gene3D" id="1.10.287.70">
    <property type="match status" value="1"/>
</dbReference>
<evidence type="ECO:0000313" key="4">
    <source>
        <dbReference type="Proteomes" id="UP000602532"/>
    </source>
</evidence>
<dbReference type="InterPro" id="IPR013099">
    <property type="entry name" value="K_chnl_dom"/>
</dbReference>
<keyword evidence="1" id="KW-0472">Membrane</keyword>
<feature type="transmembrane region" description="Helical" evidence="1">
    <location>
        <begin position="152"/>
        <end position="169"/>
    </location>
</feature>
<keyword evidence="4" id="KW-1185">Reference proteome</keyword>